<feature type="domain" description="ABC transporter" evidence="10">
    <location>
        <begin position="336"/>
        <end position="572"/>
    </location>
</feature>
<evidence type="ECO:0000256" key="3">
    <source>
        <dbReference type="ARBA" id="ARBA00022475"/>
    </source>
</evidence>
<evidence type="ECO:0000256" key="6">
    <source>
        <dbReference type="ARBA" id="ARBA00022840"/>
    </source>
</evidence>
<dbReference type="Gene3D" id="1.20.1560.10">
    <property type="entry name" value="ABC transporter type 1, transmembrane domain"/>
    <property type="match status" value="1"/>
</dbReference>
<evidence type="ECO:0000256" key="8">
    <source>
        <dbReference type="ARBA" id="ARBA00023136"/>
    </source>
</evidence>
<comment type="subcellular location">
    <subcellularLocation>
        <location evidence="1">Cell membrane</location>
        <topology evidence="1">Multi-pass membrane protein</topology>
    </subcellularLocation>
</comment>
<accession>A0A134AAV4</accession>
<sequence length="579" mass="64287">MLKKLFSSLREYKKSALISPIFIGIEVIFEMLIPTLMAMIIDNGLNGNNGKGDMNFIIVMGLITLGVAMLSLLSGIQASKYASYASAGFAKNLRKDLFSKIQSFSFTNIDKFSTAGLITRFTTDVNNIQNSFQLLIRGFVRAPLMMCVAIFMSFMINPGLSMIFVVAVLFLGTFLAFIIFKVHPIFTAAIRKYDDINASLQENINGIRVVKAYIREKYETGKFKKATENLKNMLLKGENIIIFVSPVMQLTVFSCILLLSWFGAKMIVVHELTTGELTSLFAYTTNILMSLLMLAMMLVNIVFSRASGDRIAMVLNEEPSIKNPENGITEVKDGSILFKNVDFSYSNNPEVLNLTKINLEIKSGETIGIIGGTGSAKSALVQLIPRLYDVLDGELLVGGVNVKDYDIKTLRDNVAMVLQKNVLFSGSIKDNLRWGNENATDEEMEHACKLAQADEFIQKFPKKYDTHIERGGANVSGGQRQRLCIARALLKSPKILILDDSTSAVDTKTDKLIREAFKNELPHITKIIIGQRISSIKDSDKILVLEDGVITAAGTHDELIKMSNVYREVYESQTEGSDE</sequence>
<organism evidence="12 13">
    <name type="scientific">Leptotrichia wadei</name>
    <dbReference type="NCBI Taxonomy" id="157687"/>
    <lineage>
        <taxon>Bacteria</taxon>
        <taxon>Fusobacteriati</taxon>
        <taxon>Fusobacteriota</taxon>
        <taxon>Fusobacteriia</taxon>
        <taxon>Fusobacteriales</taxon>
        <taxon>Leptotrichiaceae</taxon>
        <taxon>Leptotrichia</taxon>
    </lineage>
</organism>
<evidence type="ECO:0000256" key="5">
    <source>
        <dbReference type="ARBA" id="ARBA00022741"/>
    </source>
</evidence>
<evidence type="ECO:0000256" key="9">
    <source>
        <dbReference type="SAM" id="Phobius"/>
    </source>
</evidence>
<dbReference type="InterPro" id="IPR027417">
    <property type="entry name" value="P-loop_NTPase"/>
</dbReference>
<keyword evidence="8 9" id="KW-0472">Membrane</keyword>
<keyword evidence="3" id="KW-1003">Cell membrane</keyword>
<keyword evidence="4 9" id="KW-0812">Transmembrane</keyword>
<protein>
    <submittedName>
        <fullName evidence="12">ABC transporter, ATP-binding protein</fullName>
    </submittedName>
</protein>
<dbReference type="Pfam" id="PF00005">
    <property type="entry name" value="ABC_tran"/>
    <property type="match status" value="1"/>
</dbReference>
<feature type="transmembrane region" description="Helical" evidence="9">
    <location>
        <begin position="56"/>
        <end position="76"/>
    </location>
</feature>
<dbReference type="PROSITE" id="PS00211">
    <property type="entry name" value="ABC_TRANSPORTER_1"/>
    <property type="match status" value="1"/>
</dbReference>
<dbReference type="SMART" id="SM00382">
    <property type="entry name" value="AAA"/>
    <property type="match status" value="1"/>
</dbReference>
<dbReference type="Gene3D" id="3.40.50.300">
    <property type="entry name" value="P-loop containing nucleotide triphosphate hydrolases"/>
    <property type="match status" value="1"/>
</dbReference>
<evidence type="ECO:0000313" key="13">
    <source>
        <dbReference type="Proteomes" id="UP000070483"/>
    </source>
</evidence>
<dbReference type="SUPFAM" id="SSF90123">
    <property type="entry name" value="ABC transporter transmembrane region"/>
    <property type="match status" value="1"/>
</dbReference>
<dbReference type="InterPro" id="IPR036640">
    <property type="entry name" value="ABC1_TM_sf"/>
</dbReference>
<evidence type="ECO:0000259" key="11">
    <source>
        <dbReference type="PROSITE" id="PS50929"/>
    </source>
</evidence>
<evidence type="ECO:0000256" key="7">
    <source>
        <dbReference type="ARBA" id="ARBA00022989"/>
    </source>
</evidence>
<keyword evidence="13" id="KW-1185">Reference proteome</keyword>
<keyword evidence="7 9" id="KW-1133">Transmembrane helix</keyword>
<proteinExistence type="predicted"/>
<evidence type="ECO:0000256" key="4">
    <source>
        <dbReference type="ARBA" id="ARBA00022692"/>
    </source>
</evidence>
<dbReference type="EMBL" id="LSDD01000095">
    <property type="protein sequence ID" value="KXB64630.1"/>
    <property type="molecule type" value="Genomic_DNA"/>
</dbReference>
<feature type="transmembrane region" description="Helical" evidence="9">
    <location>
        <begin position="240"/>
        <end position="261"/>
    </location>
</feature>
<feature type="domain" description="ABC transmembrane type-1" evidence="11">
    <location>
        <begin position="17"/>
        <end position="301"/>
    </location>
</feature>
<dbReference type="PANTHER" id="PTHR43394">
    <property type="entry name" value="ATP-DEPENDENT PERMEASE MDL1, MITOCHONDRIAL"/>
    <property type="match status" value="1"/>
</dbReference>
<dbReference type="PANTHER" id="PTHR43394:SF1">
    <property type="entry name" value="ATP-BINDING CASSETTE SUB-FAMILY B MEMBER 10, MITOCHONDRIAL"/>
    <property type="match status" value="1"/>
</dbReference>
<dbReference type="RefSeq" id="WP_060917982.1">
    <property type="nucleotide sequence ID" value="NZ_KQ960077.1"/>
</dbReference>
<keyword evidence="2" id="KW-0813">Transport</keyword>
<dbReference type="CDD" id="cd18548">
    <property type="entry name" value="ABC_6TM_Tm287_like"/>
    <property type="match status" value="1"/>
</dbReference>
<dbReference type="InterPro" id="IPR003593">
    <property type="entry name" value="AAA+_ATPase"/>
</dbReference>
<reference evidence="13" key="1">
    <citation type="submission" date="2016-01" db="EMBL/GenBank/DDBJ databases">
        <authorList>
            <person name="Mitreva M."/>
            <person name="Pepin K.H."/>
            <person name="Mihindukulasuriya K.A."/>
            <person name="Fulton R."/>
            <person name="Fronick C."/>
            <person name="O'Laughlin M."/>
            <person name="Miner T."/>
            <person name="Herter B."/>
            <person name="Rosa B.A."/>
            <person name="Cordes M."/>
            <person name="Tomlinson C."/>
            <person name="Wollam A."/>
            <person name="Palsikar V.B."/>
            <person name="Mardis E.R."/>
            <person name="Wilson R.K."/>
        </authorList>
    </citation>
    <scope>NUCLEOTIDE SEQUENCE [LARGE SCALE GENOMIC DNA]</scope>
    <source>
        <strain evidence="13">KA00185</strain>
    </source>
</reference>
<feature type="transmembrane region" description="Helical" evidence="9">
    <location>
        <begin position="281"/>
        <end position="303"/>
    </location>
</feature>
<dbReference type="FunFam" id="3.40.50.300:FF:000221">
    <property type="entry name" value="Multidrug ABC transporter ATP-binding protein"/>
    <property type="match status" value="1"/>
</dbReference>
<dbReference type="Pfam" id="PF00664">
    <property type="entry name" value="ABC_membrane"/>
    <property type="match status" value="1"/>
</dbReference>
<dbReference type="STRING" id="157687.HMPREF3180_01269"/>
<dbReference type="InterPro" id="IPR003439">
    <property type="entry name" value="ABC_transporter-like_ATP-bd"/>
</dbReference>
<dbReference type="PATRIC" id="fig|157687.3.peg.1264"/>
<evidence type="ECO:0000256" key="2">
    <source>
        <dbReference type="ARBA" id="ARBA00022448"/>
    </source>
</evidence>
<dbReference type="PROSITE" id="PS50929">
    <property type="entry name" value="ABC_TM1F"/>
    <property type="match status" value="1"/>
</dbReference>
<feature type="transmembrane region" description="Helical" evidence="9">
    <location>
        <begin position="162"/>
        <end position="182"/>
    </location>
</feature>
<keyword evidence="6 12" id="KW-0067">ATP-binding</keyword>
<dbReference type="Proteomes" id="UP000070483">
    <property type="component" value="Unassembled WGS sequence"/>
</dbReference>
<dbReference type="OrthoDB" id="9762778at2"/>
<keyword evidence="5" id="KW-0547">Nucleotide-binding</keyword>
<dbReference type="AlphaFoldDB" id="A0A134AAV4"/>
<gene>
    <name evidence="12" type="ORF">HMPREF3180_01269</name>
</gene>
<evidence type="ECO:0000313" key="12">
    <source>
        <dbReference type="EMBL" id="KXB64630.1"/>
    </source>
</evidence>
<comment type="caution">
    <text evidence="12">The sequence shown here is derived from an EMBL/GenBank/DDBJ whole genome shotgun (WGS) entry which is preliminary data.</text>
</comment>
<dbReference type="InterPro" id="IPR011527">
    <property type="entry name" value="ABC1_TM_dom"/>
</dbReference>
<feature type="transmembrane region" description="Helical" evidence="9">
    <location>
        <begin position="138"/>
        <end position="156"/>
    </location>
</feature>
<dbReference type="GO" id="GO:0005524">
    <property type="term" value="F:ATP binding"/>
    <property type="evidence" value="ECO:0007669"/>
    <property type="project" value="UniProtKB-KW"/>
</dbReference>
<evidence type="ECO:0000259" key="10">
    <source>
        <dbReference type="PROSITE" id="PS50893"/>
    </source>
</evidence>
<feature type="transmembrane region" description="Helical" evidence="9">
    <location>
        <begin position="21"/>
        <end position="41"/>
    </location>
</feature>
<dbReference type="SUPFAM" id="SSF52540">
    <property type="entry name" value="P-loop containing nucleoside triphosphate hydrolases"/>
    <property type="match status" value="1"/>
</dbReference>
<name>A0A134AAV4_9FUSO</name>
<dbReference type="GO" id="GO:0016887">
    <property type="term" value="F:ATP hydrolysis activity"/>
    <property type="evidence" value="ECO:0007669"/>
    <property type="project" value="InterPro"/>
</dbReference>
<dbReference type="InterPro" id="IPR039421">
    <property type="entry name" value="Type_1_exporter"/>
</dbReference>
<dbReference type="GO" id="GO:0005886">
    <property type="term" value="C:plasma membrane"/>
    <property type="evidence" value="ECO:0007669"/>
    <property type="project" value="UniProtKB-SubCell"/>
</dbReference>
<dbReference type="PROSITE" id="PS50893">
    <property type="entry name" value="ABC_TRANSPORTER_2"/>
    <property type="match status" value="1"/>
</dbReference>
<evidence type="ECO:0000256" key="1">
    <source>
        <dbReference type="ARBA" id="ARBA00004651"/>
    </source>
</evidence>
<dbReference type="GO" id="GO:0015421">
    <property type="term" value="F:ABC-type oligopeptide transporter activity"/>
    <property type="evidence" value="ECO:0007669"/>
    <property type="project" value="TreeGrafter"/>
</dbReference>
<dbReference type="InterPro" id="IPR017871">
    <property type="entry name" value="ABC_transporter-like_CS"/>
</dbReference>